<dbReference type="NCBIfam" id="NF002460">
    <property type="entry name" value="PRK01658.1"/>
    <property type="match status" value="1"/>
</dbReference>
<feature type="transmembrane region" description="Helical" evidence="6">
    <location>
        <begin position="87"/>
        <end position="108"/>
    </location>
</feature>
<dbReference type="Proteomes" id="UP000030401">
    <property type="component" value="Unassembled WGS sequence"/>
</dbReference>
<dbReference type="STRING" id="1385512.N784_10360"/>
<feature type="transmembrane region" description="Helical" evidence="6">
    <location>
        <begin position="7"/>
        <end position="23"/>
    </location>
</feature>
<dbReference type="EMBL" id="AVPG01000003">
    <property type="protein sequence ID" value="KGX88138.1"/>
    <property type="molecule type" value="Genomic_DNA"/>
</dbReference>
<dbReference type="PANTHER" id="PTHR33931:SF2">
    <property type="entry name" value="HOLIN-LIKE PROTEIN CIDA"/>
    <property type="match status" value="1"/>
</dbReference>
<dbReference type="AlphaFoldDB" id="A0A0A5GAB6"/>
<comment type="subcellular location">
    <subcellularLocation>
        <location evidence="1">Cell membrane</location>
        <topology evidence="1">Multi-pass membrane protein</topology>
    </subcellularLocation>
</comment>
<accession>A0A0A5GAB6</accession>
<dbReference type="eggNOG" id="COG1380">
    <property type="taxonomic scope" value="Bacteria"/>
</dbReference>
<keyword evidence="8" id="KW-1185">Reference proteome</keyword>
<dbReference type="GO" id="GO:0016787">
    <property type="term" value="F:hydrolase activity"/>
    <property type="evidence" value="ECO:0007669"/>
    <property type="project" value="UniProtKB-KW"/>
</dbReference>
<dbReference type="RefSeq" id="WP_036832736.1">
    <property type="nucleotide sequence ID" value="NZ_AVPG01000003.1"/>
</dbReference>
<sequence length="122" mass="13882">MKILKVCTHVIILFLFYYTGVFIQTTFQLYVPGSIIGMVLLFIALSTKIVKVDWIEEGAGMLVKHLPLLFIPVTVGIIQYLDVFAGKGMFLIVMALLSTFMVMIGAGMTSQWLMRKREHEYE</sequence>
<protein>
    <submittedName>
        <fullName evidence="7">Murein hydrolase transporter LrgA</fullName>
    </submittedName>
</protein>
<keyword evidence="5 6" id="KW-0472">Membrane</keyword>
<keyword evidence="2" id="KW-1003">Cell membrane</keyword>
<dbReference type="InterPro" id="IPR005538">
    <property type="entry name" value="LrgA/CidA"/>
</dbReference>
<dbReference type="Pfam" id="PF03788">
    <property type="entry name" value="LrgA"/>
    <property type="match status" value="1"/>
</dbReference>
<evidence type="ECO:0000256" key="4">
    <source>
        <dbReference type="ARBA" id="ARBA00022989"/>
    </source>
</evidence>
<organism evidence="7 8">
    <name type="scientific">Pontibacillus litoralis JSM 072002</name>
    <dbReference type="NCBI Taxonomy" id="1385512"/>
    <lineage>
        <taxon>Bacteria</taxon>
        <taxon>Bacillati</taxon>
        <taxon>Bacillota</taxon>
        <taxon>Bacilli</taxon>
        <taxon>Bacillales</taxon>
        <taxon>Bacillaceae</taxon>
        <taxon>Pontibacillus</taxon>
    </lineage>
</organism>
<feature type="transmembrane region" description="Helical" evidence="6">
    <location>
        <begin position="62"/>
        <end position="81"/>
    </location>
</feature>
<name>A0A0A5GAB6_9BACI</name>
<evidence type="ECO:0000256" key="6">
    <source>
        <dbReference type="SAM" id="Phobius"/>
    </source>
</evidence>
<feature type="transmembrane region" description="Helical" evidence="6">
    <location>
        <begin position="29"/>
        <end position="50"/>
    </location>
</feature>
<comment type="caution">
    <text evidence="7">The sequence shown here is derived from an EMBL/GenBank/DDBJ whole genome shotgun (WGS) entry which is preliminary data.</text>
</comment>
<dbReference type="GO" id="GO:0005886">
    <property type="term" value="C:plasma membrane"/>
    <property type="evidence" value="ECO:0007669"/>
    <property type="project" value="UniProtKB-SubCell"/>
</dbReference>
<evidence type="ECO:0000256" key="2">
    <source>
        <dbReference type="ARBA" id="ARBA00022475"/>
    </source>
</evidence>
<evidence type="ECO:0000313" key="7">
    <source>
        <dbReference type="EMBL" id="KGX88138.1"/>
    </source>
</evidence>
<evidence type="ECO:0000256" key="1">
    <source>
        <dbReference type="ARBA" id="ARBA00004651"/>
    </source>
</evidence>
<dbReference type="PANTHER" id="PTHR33931">
    <property type="entry name" value="HOLIN-LIKE PROTEIN CIDA-RELATED"/>
    <property type="match status" value="1"/>
</dbReference>
<proteinExistence type="predicted"/>
<reference evidence="7 8" key="1">
    <citation type="submission" date="2013-08" db="EMBL/GenBank/DDBJ databases">
        <authorList>
            <person name="Huang J."/>
            <person name="Wang G."/>
        </authorList>
    </citation>
    <scope>NUCLEOTIDE SEQUENCE [LARGE SCALE GENOMIC DNA]</scope>
    <source>
        <strain evidence="7 8">JSM 072002</strain>
    </source>
</reference>
<evidence type="ECO:0000313" key="8">
    <source>
        <dbReference type="Proteomes" id="UP000030401"/>
    </source>
</evidence>
<dbReference type="OrthoDB" id="3176438at2"/>
<gene>
    <name evidence="7" type="ORF">N784_10360</name>
</gene>
<keyword evidence="7" id="KW-0378">Hydrolase</keyword>
<evidence type="ECO:0000256" key="3">
    <source>
        <dbReference type="ARBA" id="ARBA00022692"/>
    </source>
</evidence>
<keyword evidence="3 6" id="KW-0812">Transmembrane</keyword>
<evidence type="ECO:0000256" key="5">
    <source>
        <dbReference type="ARBA" id="ARBA00023136"/>
    </source>
</evidence>
<keyword evidence="4 6" id="KW-1133">Transmembrane helix</keyword>